<sequence length="125" mass="14395">MPEQNIFEHCIRIIHYKTMHKKAQNVCMLTRKKHSPMAMKNAQATADHFHEDRTINVGFRVKKIPALEFGDYTSLLELPLLYIIGTNLLTKFHEDRKINVASRVLTKKNALPPGSHVFQPTGIIF</sequence>
<protein>
    <submittedName>
        <fullName evidence="1">Uncharacterized protein</fullName>
    </submittedName>
</protein>
<name>A0A9D4MGH7_DREPO</name>
<evidence type="ECO:0000313" key="2">
    <source>
        <dbReference type="Proteomes" id="UP000828390"/>
    </source>
</evidence>
<dbReference type="Proteomes" id="UP000828390">
    <property type="component" value="Unassembled WGS sequence"/>
</dbReference>
<reference evidence="1" key="1">
    <citation type="journal article" date="2019" name="bioRxiv">
        <title>The Genome of the Zebra Mussel, Dreissena polymorpha: A Resource for Invasive Species Research.</title>
        <authorList>
            <person name="McCartney M.A."/>
            <person name="Auch B."/>
            <person name="Kono T."/>
            <person name="Mallez S."/>
            <person name="Zhang Y."/>
            <person name="Obille A."/>
            <person name="Becker A."/>
            <person name="Abrahante J.E."/>
            <person name="Garbe J."/>
            <person name="Badalamenti J.P."/>
            <person name="Herman A."/>
            <person name="Mangelson H."/>
            <person name="Liachko I."/>
            <person name="Sullivan S."/>
            <person name="Sone E.D."/>
            <person name="Koren S."/>
            <person name="Silverstein K.A.T."/>
            <person name="Beckman K.B."/>
            <person name="Gohl D.M."/>
        </authorList>
    </citation>
    <scope>NUCLEOTIDE SEQUENCE</scope>
    <source>
        <strain evidence="1">Duluth1</strain>
        <tissue evidence="1">Whole animal</tissue>
    </source>
</reference>
<dbReference type="AlphaFoldDB" id="A0A9D4MGH7"/>
<organism evidence="1 2">
    <name type="scientific">Dreissena polymorpha</name>
    <name type="common">Zebra mussel</name>
    <name type="synonym">Mytilus polymorpha</name>
    <dbReference type="NCBI Taxonomy" id="45954"/>
    <lineage>
        <taxon>Eukaryota</taxon>
        <taxon>Metazoa</taxon>
        <taxon>Spiralia</taxon>
        <taxon>Lophotrochozoa</taxon>
        <taxon>Mollusca</taxon>
        <taxon>Bivalvia</taxon>
        <taxon>Autobranchia</taxon>
        <taxon>Heteroconchia</taxon>
        <taxon>Euheterodonta</taxon>
        <taxon>Imparidentia</taxon>
        <taxon>Neoheterodontei</taxon>
        <taxon>Myida</taxon>
        <taxon>Dreissenoidea</taxon>
        <taxon>Dreissenidae</taxon>
        <taxon>Dreissena</taxon>
    </lineage>
</organism>
<gene>
    <name evidence="1" type="ORF">DPMN_001019</name>
</gene>
<comment type="caution">
    <text evidence="1">The sequence shown here is derived from an EMBL/GenBank/DDBJ whole genome shotgun (WGS) entry which is preliminary data.</text>
</comment>
<proteinExistence type="predicted"/>
<dbReference type="EMBL" id="JAIWYP010000001">
    <property type="protein sequence ID" value="KAH3877162.1"/>
    <property type="molecule type" value="Genomic_DNA"/>
</dbReference>
<evidence type="ECO:0000313" key="1">
    <source>
        <dbReference type="EMBL" id="KAH3877162.1"/>
    </source>
</evidence>
<accession>A0A9D4MGH7</accession>
<keyword evidence="2" id="KW-1185">Reference proteome</keyword>
<reference evidence="1" key="2">
    <citation type="submission" date="2020-11" db="EMBL/GenBank/DDBJ databases">
        <authorList>
            <person name="McCartney M.A."/>
            <person name="Auch B."/>
            <person name="Kono T."/>
            <person name="Mallez S."/>
            <person name="Becker A."/>
            <person name="Gohl D.M."/>
            <person name="Silverstein K.A.T."/>
            <person name="Koren S."/>
            <person name="Bechman K.B."/>
            <person name="Herman A."/>
            <person name="Abrahante J.E."/>
            <person name="Garbe J."/>
        </authorList>
    </citation>
    <scope>NUCLEOTIDE SEQUENCE</scope>
    <source>
        <strain evidence="1">Duluth1</strain>
        <tissue evidence="1">Whole animal</tissue>
    </source>
</reference>